<keyword evidence="2" id="KW-1185">Reference proteome</keyword>
<dbReference type="Proteomes" id="UP000178953">
    <property type="component" value="Unassembled WGS sequence"/>
</dbReference>
<name>A0A1E8Q064_9MYCO</name>
<evidence type="ECO:0000313" key="1">
    <source>
        <dbReference type="EMBL" id="OFJ51254.1"/>
    </source>
</evidence>
<reference evidence="1 2" key="1">
    <citation type="submission" date="2016-09" db="EMBL/GenBank/DDBJ databases">
        <title>genome sequence of Mycobacterium sp. 739 SCH.</title>
        <authorList>
            <person name="Greninger A.L."/>
            <person name="Qin X."/>
            <person name="Jerome K."/>
            <person name="Vora S."/>
            <person name="Quinn K."/>
        </authorList>
    </citation>
    <scope>NUCLEOTIDE SEQUENCE [LARGE SCALE GENOMIC DNA]</scope>
    <source>
        <strain evidence="1 2">SCH</strain>
    </source>
</reference>
<proteinExistence type="predicted"/>
<evidence type="ECO:0000313" key="2">
    <source>
        <dbReference type="Proteomes" id="UP000178953"/>
    </source>
</evidence>
<dbReference type="EMBL" id="MCHX01000073">
    <property type="protein sequence ID" value="OFJ51254.1"/>
    <property type="molecule type" value="Genomic_DNA"/>
</dbReference>
<dbReference type="AlphaFoldDB" id="A0A1E8Q064"/>
<organism evidence="1 2">
    <name type="scientific">Mycolicibacterium grossiae</name>
    <dbReference type="NCBI Taxonomy" id="1552759"/>
    <lineage>
        <taxon>Bacteria</taxon>
        <taxon>Bacillati</taxon>
        <taxon>Actinomycetota</taxon>
        <taxon>Actinomycetes</taxon>
        <taxon>Mycobacteriales</taxon>
        <taxon>Mycobacteriaceae</taxon>
        <taxon>Mycolicibacterium</taxon>
    </lineage>
</organism>
<sequence length="118" mass="12308">MSDGSTPRFLQGAYSFAGTGLDDPATIDGTLRYVVPAGAVAQPVYFRGGNSTDEMVSVVLMRDGAPMRWFPIAARGATHVALRVVEDLLGDTALELRIAAPPGCTGTVVVDLGLVEIS</sequence>
<dbReference type="RefSeq" id="WP_070355538.1">
    <property type="nucleotide sequence ID" value="NZ_CP043474.1"/>
</dbReference>
<protein>
    <submittedName>
        <fullName evidence="1">Molybdopterin oxidoreductase</fullName>
    </submittedName>
</protein>
<comment type="caution">
    <text evidence="1">The sequence shown here is derived from an EMBL/GenBank/DDBJ whole genome shotgun (WGS) entry which is preliminary data.</text>
</comment>
<accession>A0A1E8Q064</accession>
<dbReference type="OrthoDB" id="7376058at2"/>
<gene>
    <name evidence="1" type="ORF">BEL07_23845</name>
</gene>